<evidence type="ECO:0000256" key="1">
    <source>
        <dbReference type="ARBA" id="ARBA00022679"/>
    </source>
</evidence>
<keyword evidence="5" id="KW-1185">Reference proteome</keyword>
<reference evidence="5" key="1">
    <citation type="submission" date="2016-10" db="EMBL/GenBank/DDBJ databases">
        <authorList>
            <person name="Varghese N."/>
            <person name="Submissions S."/>
        </authorList>
    </citation>
    <scope>NUCLEOTIDE SEQUENCE [LARGE SCALE GENOMIC DNA]</scope>
    <source>
        <strain evidence="5">CGMCC 1.8711</strain>
    </source>
</reference>
<accession>A0A1I6FQA1</accession>
<evidence type="ECO:0000313" key="5">
    <source>
        <dbReference type="Proteomes" id="UP000243250"/>
    </source>
</evidence>
<protein>
    <submittedName>
        <fullName evidence="4">Acetyltransferase (GNAT) family protein</fullName>
    </submittedName>
</protein>
<name>A0A1I6FQA1_9EURY</name>
<dbReference type="EMBL" id="FOYS01000001">
    <property type="protein sequence ID" value="SFR32121.1"/>
    <property type="molecule type" value="Genomic_DNA"/>
</dbReference>
<dbReference type="STRING" id="555875.SAMN04488124_0065"/>
<dbReference type="InterPro" id="IPR016181">
    <property type="entry name" value="Acyl_CoA_acyltransferase"/>
</dbReference>
<dbReference type="PANTHER" id="PTHR43877:SF1">
    <property type="entry name" value="ACETYLTRANSFERASE"/>
    <property type="match status" value="1"/>
</dbReference>
<dbReference type="Gene3D" id="3.40.630.30">
    <property type="match status" value="1"/>
</dbReference>
<keyword evidence="1 4" id="KW-0808">Transferase</keyword>
<dbReference type="GO" id="GO:0016747">
    <property type="term" value="F:acyltransferase activity, transferring groups other than amino-acyl groups"/>
    <property type="evidence" value="ECO:0007669"/>
    <property type="project" value="InterPro"/>
</dbReference>
<dbReference type="CDD" id="cd04301">
    <property type="entry name" value="NAT_SF"/>
    <property type="match status" value="1"/>
</dbReference>
<organism evidence="4 5">
    <name type="scientific">Halogeometricum limi</name>
    <dbReference type="NCBI Taxonomy" id="555875"/>
    <lineage>
        <taxon>Archaea</taxon>
        <taxon>Methanobacteriati</taxon>
        <taxon>Methanobacteriota</taxon>
        <taxon>Stenosarchaea group</taxon>
        <taxon>Halobacteria</taxon>
        <taxon>Halobacteriales</taxon>
        <taxon>Haloferacaceae</taxon>
        <taxon>Halogeometricum</taxon>
    </lineage>
</organism>
<feature type="domain" description="N-acetyltransferase" evidence="3">
    <location>
        <begin position="23"/>
        <end position="173"/>
    </location>
</feature>
<dbReference type="SUPFAM" id="SSF55729">
    <property type="entry name" value="Acyl-CoA N-acyltransferases (Nat)"/>
    <property type="match status" value="1"/>
</dbReference>
<dbReference type="Pfam" id="PF00583">
    <property type="entry name" value="Acetyltransf_1"/>
    <property type="match status" value="1"/>
</dbReference>
<dbReference type="InterPro" id="IPR000182">
    <property type="entry name" value="GNAT_dom"/>
</dbReference>
<sequence length="174" mass="19288">MSVTVRPVASFEEYLTAMRTWRLAWRAAFDHVVPAEHLPSAELTEARRDSLEAVYDDVRDRDAVFVADAGGVVGYAHLVTDTDRTGAFVPDDDAELHALYVRPDRWGEGVGSALLERVESACSEATRLVLQTFAANEDGRAFYRARGFERVGDHTFEVGGESYPTVVLAKPLRN</sequence>
<gene>
    <name evidence="4" type="ORF">SAMN04488124_0065</name>
</gene>
<dbReference type="AlphaFoldDB" id="A0A1I6FQA1"/>
<dbReference type="InterPro" id="IPR050832">
    <property type="entry name" value="Bact_Acetyltransf"/>
</dbReference>
<dbReference type="PROSITE" id="PS51186">
    <property type="entry name" value="GNAT"/>
    <property type="match status" value="1"/>
</dbReference>
<evidence type="ECO:0000313" key="4">
    <source>
        <dbReference type="EMBL" id="SFR32121.1"/>
    </source>
</evidence>
<keyword evidence="2" id="KW-0012">Acyltransferase</keyword>
<dbReference type="Proteomes" id="UP000243250">
    <property type="component" value="Unassembled WGS sequence"/>
</dbReference>
<evidence type="ECO:0000259" key="3">
    <source>
        <dbReference type="PROSITE" id="PS51186"/>
    </source>
</evidence>
<evidence type="ECO:0000256" key="2">
    <source>
        <dbReference type="ARBA" id="ARBA00023315"/>
    </source>
</evidence>
<dbReference type="PANTHER" id="PTHR43877">
    <property type="entry name" value="AMINOALKYLPHOSPHONATE N-ACETYLTRANSFERASE-RELATED-RELATED"/>
    <property type="match status" value="1"/>
</dbReference>
<proteinExistence type="predicted"/>
<dbReference type="RefSeq" id="WP_089875668.1">
    <property type="nucleotide sequence ID" value="NZ_FOYS01000001.1"/>
</dbReference>
<dbReference type="OrthoDB" id="11597at2157"/>